<evidence type="ECO:0000256" key="1">
    <source>
        <dbReference type="PROSITE-ProRule" id="PRU00023"/>
    </source>
</evidence>
<dbReference type="EMBL" id="JANBVN010000026">
    <property type="protein sequence ID" value="KAJ9161142.1"/>
    <property type="molecule type" value="Genomic_DNA"/>
</dbReference>
<dbReference type="Pfam" id="PF24513">
    <property type="entry name" value="DUF7593"/>
    <property type="match status" value="1"/>
</dbReference>
<dbReference type="InterPro" id="IPR056485">
    <property type="entry name" value="ARM_KRIT1"/>
</dbReference>
<dbReference type="Gene3D" id="1.25.40.20">
    <property type="entry name" value="Ankyrin repeat-containing domain"/>
    <property type="match status" value="2"/>
</dbReference>
<dbReference type="PROSITE" id="PS50297">
    <property type="entry name" value="ANK_REP_REGION"/>
    <property type="match status" value="2"/>
</dbReference>
<dbReference type="PANTHER" id="PTHR24149">
    <property type="entry name" value="ANKYRIN REPEAT DOMAIN-CONTAINING PROTEIN 12"/>
    <property type="match status" value="1"/>
</dbReference>
<feature type="compositionally biased region" description="Basic and acidic residues" evidence="2">
    <location>
        <begin position="1047"/>
        <end position="1229"/>
    </location>
</feature>
<keyword evidence="1" id="KW-0040">ANK repeat</keyword>
<evidence type="ECO:0000259" key="4">
    <source>
        <dbReference type="Pfam" id="PF24521"/>
    </source>
</evidence>
<feature type="compositionally biased region" description="Polar residues" evidence="2">
    <location>
        <begin position="297"/>
        <end position="308"/>
    </location>
</feature>
<dbReference type="SUPFAM" id="SSF48403">
    <property type="entry name" value="Ankyrin repeat"/>
    <property type="match status" value="1"/>
</dbReference>
<feature type="region of interest" description="Disordered" evidence="2">
    <location>
        <begin position="494"/>
        <end position="551"/>
    </location>
</feature>
<feature type="region of interest" description="Disordered" evidence="2">
    <location>
        <begin position="1523"/>
        <end position="1593"/>
    </location>
</feature>
<feature type="compositionally biased region" description="Polar residues" evidence="2">
    <location>
        <begin position="58"/>
        <end position="70"/>
    </location>
</feature>
<feature type="compositionally biased region" description="Polar residues" evidence="2">
    <location>
        <begin position="341"/>
        <end position="353"/>
    </location>
</feature>
<feature type="region of interest" description="Disordered" evidence="2">
    <location>
        <begin position="1475"/>
        <end position="1497"/>
    </location>
</feature>
<gene>
    <name evidence="5" type="ORF">NKR19_g2570</name>
</gene>
<feature type="region of interest" description="Disordered" evidence="2">
    <location>
        <begin position="690"/>
        <end position="1229"/>
    </location>
</feature>
<feature type="compositionally biased region" description="Basic and acidic residues" evidence="2">
    <location>
        <begin position="22"/>
        <end position="32"/>
    </location>
</feature>
<feature type="compositionally biased region" description="Gly residues" evidence="2">
    <location>
        <begin position="1584"/>
        <end position="1593"/>
    </location>
</feature>
<evidence type="ECO:0000313" key="5">
    <source>
        <dbReference type="EMBL" id="KAJ9161142.1"/>
    </source>
</evidence>
<evidence type="ECO:0000259" key="3">
    <source>
        <dbReference type="Pfam" id="PF24513"/>
    </source>
</evidence>
<feature type="domain" description="KRIT1 ARM-repeats" evidence="4">
    <location>
        <begin position="541"/>
        <end position="688"/>
    </location>
</feature>
<dbReference type="GO" id="GO:0005654">
    <property type="term" value="C:nucleoplasm"/>
    <property type="evidence" value="ECO:0007669"/>
    <property type="project" value="TreeGrafter"/>
</dbReference>
<feature type="compositionally biased region" description="Low complexity" evidence="2">
    <location>
        <begin position="146"/>
        <end position="156"/>
    </location>
</feature>
<feature type="compositionally biased region" description="Basic and acidic residues" evidence="2">
    <location>
        <begin position="906"/>
        <end position="928"/>
    </location>
</feature>
<dbReference type="Pfam" id="PF24521">
    <property type="entry name" value="Ank_KRIT1"/>
    <property type="match status" value="1"/>
</dbReference>
<sequence>MDAQNAVGPASTKPAAASLKRPGSDPDQHHEASTTPSNNNNNNNTNNNNKSPKITRRPSISKNARSNPSLHQDDPGQDGNSDAETIVLPGKDGLHSPSKARKIKNEDGETGDRADHSAQRRHPTNSKHDRDGDRKDRDRGSQVDKPSVPSSSSGPGEVRRKKLLDRPDKPRSKDGSSGLSSAPASPPPQRRRRLSNAHSDTGSERAPGMPSMKPAMSEKTHLSDKLVPHKRKASKAESDDEAENRKVRRQRISGSGLSASRNRDAKPPSKLPNDAHAASRNRSASPPARPHRRSVSTQLPPQSANGLSQKKKRIPAPLQSTEYHSDESSASGSPHPRSSKIRSLTTPATTESAMSPAKLAPHKKHLDAHGQTFLARACARGEYDVAKTRLQERPEDINVADFAGNTPLQIAALNGYEDIVQLLIDAGCSLDCVNYDKDTPLLDAVDNGHLAVVKLLLAAGVNPRKPNAYGEEPLDRVTDDTDNAEEIRQALTEAKQRMGERRRTSEEHHPQDRNDSRSSHGPESSRRSPGGGHSASSRRAGTVRSEKTSNHLLYMPMDDRTLRAAAAKGDEETVTRILQVRESFDDPESMVAAARGGHEMVMNLLLALGGANPDPKPLDPSNEYSTPMLAAIGQENIKVVRLLLDQSNFDPTTTFKGETYYEIARRRKGPNWIEEEDMLKKAYDEYRKTHKELGKTKSPSKRDHEQRSRNESKEGVSKSHKRKASSPTLEAKKVNSSKPPTTSPKEKRRSSSFSVNRDDQTSPKRGLGRPRKEDRIPTIAVSDHEGSPAPSKQTMKAKRTDSEMAASSEGETAKPRRKLVSGRELKGEREKQHRRASLTSNASSLRDPPSPHDPKRDEPSEKQQKSEKYHDRTKALKRDESRDRLSVSGENPAKRHRASATPPRHGSSDKDGSEAPLKRRKLDVDGKEKRQKLSSSPDDRPHKPAANREGSSSSVPTSKPGHKPRDEVERKSSAKPKKLDSTTADAGHKETAKPKVSDKSIHVKAEDSDVQMRDVDAPADEPQAQLLQNKAKEDDKSRNPKQGTPNPDHEARKKVEERDRKRKEEEERENTEKERRRKEEEELKWRGEEERRKRDEEEHRKLKEEEDRKAREEEEKRRQEEEAQLKRQREAEEVHKREETERMKREEEERKQREEEQRRLHEEEERKKRIEEERRRKEEEERRRLAEEERLHREQLEREAAEEARRKREEEERRLREEAERKQREEMDRRRAAREAERLAEQRRVQLELERIRLSKLPALLRWLDASPNPKLAELARKFSPMQGVRYDCIRPQTAGTADGREQWLLNTQVALLLGEKDLTLSRYTAWEHVPVSDVAKQTIWRLEADRYALTSPHLYDLGRQLPGYYGEDPEGMSYRVVERLRREAWQKFAAMDMFFVKASDLMFIVPTIPHLRSLELAITYRELPEHDSQLRTWAPLQKWKSDPDANRFYGFAPRNKYYVDGQLVREDLPGMSAVSTSPFPEKRVPRRGLQAVSPDDPEYTRLCREQGLEHLLSEAGSPLLPNGFHGSSPTSAASNLVSRTFSGPASPVSTHRMAITNGNGTHRPMSPSSDPGAAKPRPLVNGVNGGSHQGQE</sequence>
<feature type="compositionally biased region" description="Basic and acidic residues" evidence="2">
    <location>
        <begin position="126"/>
        <end position="142"/>
    </location>
</feature>
<feature type="compositionally biased region" description="Basic and acidic residues" evidence="2">
    <location>
        <begin position="164"/>
        <end position="174"/>
    </location>
</feature>
<feature type="compositionally biased region" description="Polar residues" evidence="2">
    <location>
        <begin position="1526"/>
        <end position="1550"/>
    </location>
</feature>
<dbReference type="InterPro" id="IPR036770">
    <property type="entry name" value="Ankyrin_rpt-contain_sf"/>
</dbReference>
<dbReference type="PROSITE" id="PS50088">
    <property type="entry name" value="ANK_REPEAT"/>
    <property type="match status" value="2"/>
</dbReference>
<feature type="compositionally biased region" description="Basic and acidic residues" evidence="2">
    <location>
        <begin position="821"/>
        <end position="831"/>
    </location>
</feature>
<keyword evidence="6" id="KW-1185">Reference proteome</keyword>
<evidence type="ECO:0000313" key="6">
    <source>
        <dbReference type="Proteomes" id="UP001174691"/>
    </source>
</evidence>
<proteinExistence type="predicted"/>
<organism evidence="5 6">
    <name type="scientific">Coniochaeta hoffmannii</name>
    <dbReference type="NCBI Taxonomy" id="91930"/>
    <lineage>
        <taxon>Eukaryota</taxon>
        <taxon>Fungi</taxon>
        <taxon>Dikarya</taxon>
        <taxon>Ascomycota</taxon>
        <taxon>Pezizomycotina</taxon>
        <taxon>Sordariomycetes</taxon>
        <taxon>Sordariomycetidae</taxon>
        <taxon>Coniochaetales</taxon>
        <taxon>Coniochaetaceae</taxon>
        <taxon>Coniochaeta</taxon>
    </lineage>
</organism>
<reference evidence="5" key="1">
    <citation type="submission" date="2022-07" db="EMBL/GenBank/DDBJ databases">
        <title>Fungi with potential for degradation of polypropylene.</title>
        <authorList>
            <person name="Gostincar C."/>
        </authorList>
    </citation>
    <scope>NUCLEOTIDE SEQUENCE</scope>
    <source>
        <strain evidence="5">EXF-13287</strain>
    </source>
</reference>
<protein>
    <submittedName>
        <fullName evidence="5">Ankyrin repeat-containing domain protein</fullName>
    </submittedName>
</protein>
<feature type="domain" description="DUF7593" evidence="3">
    <location>
        <begin position="1253"/>
        <end position="1411"/>
    </location>
</feature>
<dbReference type="SMART" id="SM00248">
    <property type="entry name" value="ANK"/>
    <property type="match status" value="5"/>
</dbReference>
<feature type="compositionally biased region" description="Basic and acidic residues" evidence="2">
    <location>
        <begin position="690"/>
        <end position="717"/>
    </location>
</feature>
<feature type="compositionally biased region" description="Basic and acidic residues" evidence="2">
    <location>
        <begin position="849"/>
        <end position="885"/>
    </location>
</feature>
<comment type="caution">
    <text evidence="5">The sequence shown here is derived from an EMBL/GenBank/DDBJ whole genome shotgun (WGS) entry which is preliminary data.</text>
</comment>
<feature type="compositionally biased region" description="Basic and acidic residues" evidence="2">
    <location>
        <begin position="103"/>
        <end position="118"/>
    </location>
</feature>
<feature type="compositionally biased region" description="Basic and acidic residues" evidence="2">
    <location>
        <begin position="216"/>
        <end position="227"/>
    </location>
</feature>
<dbReference type="Proteomes" id="UP001174691">
    <property type="component" value="Unassembled WGS sequence"/>
</dbReference>
<feature type="compositionally biased region" description="Basic and acidic residues" evidence="2">
    <location>
        <begin position="494"/>
        <end position="526"/>
    </location>
</feature>
<feature type="repeat" description="ANK" evidence="1">
    <location>
        <begin position="403"/>
        <end position="435"/>
    </location>
</feature>
<feature type="compositionally biased region" description="Basic and acidic residues" evidence="2">
    <location>
        <begin position="770"/>
        <end position="786"/>
    </location>
</feature>
<feature type="compositionally biased region" description="Basic and acidic residues" evidence="2">
    <location>
        <begin position="963"/>
        <end position="1016"/>
    </location>
</feature>
<dbReference type="InterPro" id="IPR002110">
    <property type="entry name" value="Ankyrin_rpt"/>
</dbReference>
<evidence type="ECO:0000256" key="2">
    <source>
        <dbReference type="SAM" id="MobiDB-lite"/>
    </source>
</evidence>
<feature type="repeat" description="ANK" evidence="1">
    <location>
        <begin position="436"/>
        <end position="468"/>
    </location>
</feature>
<name>A0AA38SGC4_9PEZI</name>
<dbReference type="InterPro" id="IPR056015">
    <property type="entry name" value="DUF7593"/>
</dbReference>
<dbReference type="InterPro" id="IPR053210">
    <property type="entry name" value="ANKRD12"/>
</dbReference>
<feature type="compositionally biased region" description="Low complexity" evidence="2">
    <location>
        <begin position="38"/>
        <end position="49"/>
    </location>
</feature>
<dbReference type="Pfam" id="PF12796">
    <property type="entry name" value="Ank_2"/>
    <property type="match status" value="1"/>
</dbReference>
<feature type="region of interest" description="Disordered" evidence="2">
    <location>
        <begin position="1"/>
        <end position="356"/>
    </location>
</feature>
<dbReference type="PANTHER" id="PTHR24149:SF14">
    <property type="entry name" value="ANKYRIN REPEAT DOMAIN 12"/>
    <property type="match status" value="1"/>
</dbReference>
<accession>A0AA38SGC4</accession>
<feature type="compositionally biased region" description="Low complexity" evidence="2">
    <location>
        <begin position="275"/>
        <end position="286"/>
    </location>
</feature>